<keyword evidence="5 7" id="KW-0496">Mitochondrion</keyword>
<evidence type="ECO:0000256" key="1">
    <source>
        <dbReference type="ARBA" id="ARBA00004325"/>
    </source>
</evidence>
<organism evidence="10 11">
    <name type="scientific">Aldrovandia affinis</name>
    <dbReference type="NCBI Taxonomy" id="143900"/>
    <lineage>
        <taxon>Eukaryota</taxon>
        <taxon>Metazoa</taxon>
        <taxon>Chordata</taxon>
        <taxon>Craniata</taxon>
        <taxon>Vertebrata</taxon>
        <taxon>Euteleostomi</taxon>
        <taxon>Actinopterygii</taxon>
        <taxon>Neopterygii</taxon>
        <taxon>Teleostei</taxon>
        <taxon>Notacanthiformes</taxon>
        <taxon>Halosauridae</taxon>
        <taxon>Aldrovandia</taxon>
    </lineage>
</organism>
<feature type="chain" id="PRO_5041989705" description="MICOS complex subunit" evidence="9">
    <location>
        <begin position="25"/>
        <end position="378"/>
    </location>
</feature>
<comment type="subunit">
    <text evidence="7">Component of the mitochondrial contact site and cristae organizing system (MICOS) complex.</text>
</comment>
<dbReference type="InterPro" id="IPR033182">
    <property type="entry name" value="MIC26/MIC27_animal"/>
</dbReference>
<dbReference type="Pfam" id="PF09769">
    <property type="entry name" value="ApoO"/>
    <property type="match status" value="1"/>
</dbReference>
<gene>
    <name evidence="10" type="ORF">AAFF_G00326090</name>
</gene>
<accession>A0AAD7T986</accession>
<keyword evidence="3" id="KW-0812">Transmembrane</keyword>
<evidence type="ECO:0000256" key="6">
    <source>
        <dbReference type="ARBA" id="ARBA00023136"/>
    </source>
</evidence>
<dbReference type="PANTHER" id="PTHR14564">
    <property type="entry name" value="MICOS COMPLEX SUBUNIT MIC26 / MIC27 FAMILY MEMBER"/>
    <property type="match status" value="1"/>
</dbReference>
<feature type="compositionally biased region" description="Low complexity" evidence="8">
    <location>
        <begin position="327"/>
        <end position="347"/>
    </location>
</feature>
<evidence type="ECO:0000256" key="7">
    <source>
        <dbReference type="RuleBase" id="RU363021"/>
    </source>
</evidence>
<feature type="region of interest" description="Disordered" evidence="8">
    <location>
        <begin position="194"/>
        <end position="378"/>
    </location>
</feature>
<dbReference type="GO" id="GO:0042407">
    <property type="term" value="P:cristae formation"/>
    <property type="evidence" value="ECO:0007669"/>
    <property type="project" value="InterPro"/>
</dbReference>
<dbReference type="GO" id="GO:0061617">
    <property type="term" value="C:MICOS complex"/>
    <property type="evidence" value="ECO:0007669"/>
    <property type="project" value="UniProtKB-UniRule"/>
</dbReference>
<feature type="signal peptide" evidence="9">
    <location>
        <begin position="1"/>
        <end position="24"/>
    </location>
</feature>
<evidence type="ECO:0000313" key="11">
    <source>
        <dbReference type="Proteomes" id="UP001221898"/>
    </source>
</evidence>
<comment type="caution">
    <text evidence="10">The sequence shown here is derived from an EMBL/GenBank/DDBJ whole genome shotgun (WGS) entry which is preliminary data.</text>
</comment>
<evidence type="ECO:0000313" key="10">
    <source>
        <dbReference type="EMBL" id="KAJ8416731.1"/>
    </source>
</evidence>
<comment type="function">
    <text evidence="7">Component of the MICOS complex, a large protein complex of the mitochondrial inner membrane that plays crucial roles in the maintenance of crista junctions, inner membrane architecture, and formation of contact sites to the outer membrane.</text>
</comment>
<evidence type="ECO:0000256" key="8">
    <source>
        <dbReference type="SAM" id="MobiDB-lite"/>
    </source>
</evidence>
<feature type="compositionally biased region" description="Pro residues" evidence="8">
    <location>
        <begin position="229"/>
        <end position="244"/>
    </location>
</feature>
<dbReference type="EMBL" id="JAINUG010000005">
    <property type="protein sequence ID" value="KAJ8416731.1"/>
    <property type="molecule type" value="Genomic_DNA"/>
</dbReference>
<evidence type="ECO:0000256" key="3">
    <source>
        <dbReference type="ARBA" id="ARBA00022692"/>
    </source>
</evidence>
<protein>
    <recommendedName>
        <fullName evidence="7">MICOS complex subunit</fullName>
    </recommendedName>
</protein>
<dbReference type="InterPro" id="IPR019166">
    <property type="entry name" value="MIC26/MIC27"/>
</dbReference>
<proteinExistence type="inferred from homology"/>
<name>A0AAD7T986_9TELE</name>
<keyword evidence="6" id="KW-0472">Membrane</keyword>
<evidence type="ECO:0000256" key="2">
    <source>
        <dbReference type="ARBA" id="ARBA00010904"/>
    </source>
</evidence>
<sequence>MASKSAKLAALPAMLGFASVRVYAMSETKAEELLSPQELSIYTPLSHQLRYVEEDPGLLQKGLGVVRVGLQPYVRAIKNACITIKIGAVNLYNAGQDTYEYLRDPPPGFLPRISVITVSGLAGLILARKGPRLKRVGVPLGLATVGTAVCYPAQTVGVLKLTGKQAYAATQWASSSVTSLWKPSPAKDVIVQSASPEVAPVPSPEPEVPPAKPVPEAEPALPPAEETSPAPPPAEETSPAPPPEADTAPAETPSVPAPEGETAPPPPEYAQPEETAPQAPPEVQPDLVPEPTTQEPVAADVAPPAEALEQSAPPADLLLTPASAVDPPSVEEPASPPAAADPASLESAAEKPRFAPDPKLLDHGQSSPEDADLYSTRS</sequence>
<feature type="compositionally biased region" description="Pro residues" evidence="8">
    <location>
        <begin position="199"/>
        <end position="213"/>
    </location>
</feature>
<keyword evidence="11" id="KW-1185">Reference proteome</keyword>
<feature type="compositionally biased region" description="Low complexity" evidence="8">
    <location>
        <begin position="295"/>
        <end position="307"/>
    </location>
</feature>
<feature type="compositionally biased region" description="Basic and acidic residues" evidence="8">
    <location>
        <begin position="348"/>
        <end position="362"/>
    </location>
</feature>
<evidence type="ECO:0000256" key="5">
    <source>
        <dbReference type="ARBA" id="ARBA00023128"/>
    </source>
</evidence>
<keyword evidence="7" id="KW-0999">Mitochondrion inner membrane</keyword>
<reference evidence="10" key="1">
    <citation type="journal article" date="2023" name="Science">
        <title>Genome structures resolve the early diversification of teleost fishes.</title>
        <authorList>
            <person name="Parey E."/>
            <person name="Louis A."/>
            <person name="Montfort J."/>
            <person name="Bouchez O."/>
            <person name="Roques C."/>
            <person name="Iampietro C."/>
            <person name="Lluch J."/>
            <person name="Castinel A."/>
            <person name="Donnadieu C."/>
            <person name="Desvignes T."/>
            <person name="Floi Bucao C."/>
            <person name="Jouanno E."/>
            <person name="Wen M."/>
            <person name="Mejri S."/>
            <person name="Dirks R."/>
            <person name="Jansen H."/>
            <person name="Henkel C."/>
            <person name="Chen W.J."/>
            <person name="Zahm M."/>
            <person name="Cabau C."/>
            <person name="Klopp C."/>
            <person name="Thompson A.W."/>
            <person name="Robinson-Rechavi M."/>
            <person name="Braasch I."/>
            <person name="Lecointre G."/>
            <person name="Bobe J."/>
            <person name="Postlethwait J.H."/>
            <person name="Berthelot C."/>
            <person name="Roest Crollius H."/>
            <person name="Guiguen Y."/>
        </authorList>
    </citation>
    <scope>NUCLEOTIDE SEQUENCE</scope>
    <source>
        <strain evidence="10">NC1722</strain>
    </source>
</reference>
<dbReference type="AlphaFoldDB" id="A0AAD7T986"/>
<comment type="subcellular location">
    <subcellularLocation>
        <location evidence="7">Mitochondrion inner membrane</location>
    </subcellularLocation>
    <subcellularLocation>
        <location evidence="1">Mitochondrion membrane</location>
    </subcellularLocation>
</comment>
<evidence type="ECO:0000256" key="9">
    <source>
        <dbReference type="SAM" id="SignalP"/>
    </source>
</evidence>
<evidence type="ECO:0000256" key="4">
    <source>
        <dbReference type="ARBA" id="ARBA00022989"/>
    </source>
</evidence>
<keyword evidence="4" id="KW-1133">Transmembrane helix</keyword>
<keyword evidence="9" id="KW-0732">Signal</keyword>
<feature type="compositionally biased region" description="Low complexity" evidence="8">
    <location>
        <begin position="245"/>
        <end position="262"/>
    </location>
</feature>
<feature type="compositionally biased region" description="Low complexity" evidence="8">
    <location>
        <begin position="217"/>
        <end position="228"/>
    </location>
</feature>
<comment type="similarity">
    <text evidence="2">Belongs to the apolipoprotein O/MICOS complex subunit Mic27 family.</text>
</comment>
<dbReference type="Proteomes" id="UP001221898">
    <property type="component" value="Unassembled WGS sequence"/>
</dbReference>